<evidence type="ECO:0008006" key="2">
    <source>
        <dbReference type="Google" id="ProtNLM"/>
    </source>
</evidence>
<comment type="caution">
    <text evidence="1">The sequence shown here is derived from an EMBL/GenBank/DDBJ whole genome shotgun (WGS) entry which is preliminary data.</text>
</comment>
<dbReference type="EMBL" id="AMFJ01021615">
    <property type="protein sequence ID" value="EKD66615.1"/>
    <property type="molecule type" value="Genomic_DNA"/>
</dbReference>
<evidence type="ECO:0000313" key="1">
    <source>
        <dbReference type="EMBL" id="EKD66615.1"/>
    </source>
</evidence>
<proteinExistence type="predicted"/>
<sequence>MIKNVFINGKRVDLSNKKIKAQGGEAYIYDLGNNMVAKIFRRRDDDFYLGSPAEQKGAEARLVEHQKKLPAFPQNLPVEVVKPRDLVTDGSGLIVGYTMPFVLDTNPLLSYSDKNFVKQSGIDNNIVVGIFQNLLKIVRKIHRENVIIGDFNDLNVLVNSTNKVFLIDADSFQFGGFYSSVFTDRFVDPLLCANVDNRMILSRPHNKESDWYAFCVMLFQSFLYINPFGGVYKPKDKTRRMCHELRPLHNITVFNPEVIYPKFATHYRVLPDEILAFYDNLLHKNKRLELPENFLENIRWTKCSVCGAEHARGVCPECFQANPNIIKQKVVVRGNVVATRFFTTKGVILFAKSECGALKWLYFENGQFKRENGVIVTEGKLESGFRFRIKNSETFFAKNDKVVTFDEKGQIKEVVDVDTCSNLPIFDANEHSKYWVDTSGNLKKDDTFGPEIIGNVLEGETFFWVGSDFGFGFYRAGNISTGFIFDAHKKGLLDSINLPIKGQIVDVWTYFGHNCCWFFITLSVSGKLVNKCYLIEKSGKILSSEECNKNTVSWLAGSIRGKAAVGNFLFAPTDDGIIRLELSNTKIIITKEFPDTAPFVNSESALYIGKNEIYVVKRNEILSLKLN</sequence>
<gene>
    <name evidence="1" type="ORF">ACD_49C00029G0043</name>
</gene>
<dbReference type="Gene3D" id="1.10.510.10">
    <property type="entry name" value="Transferase(Phosphotransferase) domain 1"/>
    <property type="match status" value="1"/>
</dbReference>
<dbReference type="AlphaFoldDB" id="K2AF45"/>
<reference evidence="1" key="1">
    <citation type="journal article" date="2012" name="Science">
        <title>Fermentation, hydrogen, and sulfur metabolism in multiple uncultivated bacterial phyla.</title>
        <authorList>
            <person name="Wrighton K.C."/>
            <person name="Thomas B.C."/>
            <person name="Sharon I."/>
            <person name="Miller C.S."/>
            <person name="Castelle C.J."/>
            <person name="VerBerkmoes N.C."/>
            <person name="Wilkins M.J."/>
            <person name="Hettich R.L."/>
            <person name="Lipton M.S."/>
            <person name="Williams K.H."/>
            <person name="Long P.E."/>
            <person name="Banfield J.F."/>
        </authorList>
    </citation>
    <scope>NUCLEOTIDE SEQUENCE [LARGE SCALE GENOMIC DNA]</scope>
</reference>
<dbReference type="SUPFAM" id="SSF56112">
    <property type="entry name" value="Protein kinase-like (PK-like)"/>
    <property type="match status" value="1"/>
</dbReference>
<accession>K2AF45</accession>
<protein>
    <recommendedName>
        <fullName evidence="2">Protein kinase domain-containing protein</fullName>
    </recommendedName>
</protein>
<organism evidence="1">
    <name type="scientific">uncultured bacterium</name>
    <name type="common">gcode 4</name>
    <dbReference type="NCBI Taxonomy" id="1234023"/>
    <lineage>
        <taxon>Bacteria</taxon>
        <taxon>environmental samples</taxon>
    </lineage>
</organism>
<dbReference type="InterPro" id="IPR011009">
    <property type="entry name" value="Kinase-like_dom_sf"/>
</dbReference>
<name>K2AF45_9BACT</name>